<dbReference type="OrthoDB" id="9108981at2"/>
<dbReference type="EMBL" id="CP040078">
    <property type="protein sequence ID" value="QCP53790.1"/>
    <property type="molecule type" value="Genomic_DNA"/>
</dbReference>
<proteinExistence type="predicted"/>
<reference evidence="1 2" key="1">
    <citation type="submission" date="2019-05" db="EMBL/GenBank/DDBJ databases">
        <title>Burkholderia sp. DHOD12, isolated from subtropical forest soil.</title>
        <authorList>
            <person name="Gao Z.-H."/>
            <person name="Qiu L.-H."/>
        </authorList>
    </citation>
    <scope>NUCLEOTIDE SEQUENCE [LARGE SCALE GENOMIC DNA]</scope>
    <source>
        <strain evidence="1 2">DHOD12</strain>
    </source>
</reference>
<name>A0A4V1EIH5_9BURK</name>
<protein>
    <recommendedName>
        <fullName evidence="3">DUF1488 domain-containing protein</fullName>
    </recommendedName>
</protein>
<evidence type="ECO:0000313" key="2">
    <source>
        <dbReference type="Proteomes" id="UP000298656"/>
    </source>
</evidence>
<dbReference type="AlphaFoldDB" id="A0A4V1EIH5"/>
<dbReference type="RefSeq" id="WP_137336559.1">
    <property type="nucleotide sequence ID" value="NZ_CP040078.1"/>
</dbReference>
<evidence type="ECO:0008006" key="3">
    <source>
        <dbReference type="Google" id="ProtNLM"/>
    </source>
</evidence>
<organism evidence="1 2">
    <name type="scientific">Trinickia violacea</name>
    <dbReference type="NCBI Taxonomy" id="2571746"/>
    <lineage>
        <taxon>Bacteria</taxon>
        <taxon>Pseudomonadati</taxon>
        <taxon>Pseudomonadota</taxon>
        <taxon>Betaproteobacteria</taxon>
        <taxon>Burkholderiales</taxon>
        <taxon>Burkholderiaceae</taxon>
        <taxon>Trinickia</taxon>
    </lineage>
</organism>
<evidence type="ECO:0000313" key="1">
    <source>
        <dbReference type="EMBL" id="QCP53790.1"/>
    </source>
</evidence>
<keyword evidence="2" id="KW-1185">Reference proteome</keyword>
<dbReference type="Proteomes" id="UP000298656">
    <property type="component" value="Chromosome 2"/>
</dbReference>
<dbReference type="KEGG" id="tvl:FAZ95_32815"/>
<gene>
    <name evidence="1" type="ORF">FAZ95_32815</name>
</gene>
<accession>A0A4V1EIH5</accession>
<sequence>MILNFQQLIGGETMSFCASLGEGESKHRVIISREDSAETLVVLDASGLFGAIRAEIEAPDVLLSDAVRKVKEEGLIERALDTGSIQNATL</sequence>